<dbReference type="Pfam" id="PF13472">
    <property type="entry name" value="Lipase_GDSL_2"/>
    <property type="match status" value="1"/>
</dbReference>
<gene>
    <name evidence="2" type="ORF">NM961_17650</name>
</gene>
<dbReference type="InterPro" id="IPR036514">
    <property type="entry name" value="SGNH_hydro_sf"/>
</dbReference>
<accession>A0ABT1QW77</accession>
<sequence>MWPELLLTGVLAGQTVAQAGSLRFLALGDSYTIGEGVAEAQRWPRQLAQRLRADGVDLADPQIIATTGWTTDELSAGMDAATLVPPYDFVTLSIGVNNQYRGRDLDNYRREFAALLQRAIALAGLRPQRVLVVSIPDWGVTAFGQGSGRDPAVIARELDQFNAINREEARRANVAWADVCAISRRAGATPAQLAEDGLHPSGAQYTAWLSQILPPARIALSSP</sequence>
<name>A0ABT1QW77_9GAMM</name>
<dbReference type="InterPro" id="IPR013830">
    <property type="entry name" value="SGNH_hydro"/>
</dbReference>
<feature type="domain" description="SGNH hydrolase-type esterase" evidence="1">
    <location>
        <begin position="26"/>
        <end position="206"/>
    </location>
</feature>
<proteinExistence type="predicted"/>
<reference evidence="2" key="1">
    <citation type="submission" date="2022-07" db="EMBL/GenBank/DDBJ databases">
        <title>Tahibacter sp., a new gammaproteobacterium isolated from the silt sample collected at pig farm.</title>
        <authorList>
            <person name="Chen H."/>
        </authorList>
    </citation>
    <scope>NUCLEOTIDE SEQUENCE</scope>
    <source>
        <strain evidence="2">P2K</strain>
    </source>
</reference>
<comment type="caution">
    <text evidence="2">The sequence shown here is derived from an EMBL/GenBank/DDBJ whole genome shotgun (WGS) entry which is preliminary data.</text>
</comment>
<dbReference type="RefSeq" id="WP_255915734.1">
    <property type="nucleotide sequence ID" value="NZ_JANFQO010000018.1"/>
</dbReference>
<evidence type="ECO:0000313" key="2">
    <source>
        <dbReference type="EMBL" id="MCQ4166545.1"/>
    </source>
</evidence>
<evidence type="ECO:0000259" key="1">
    <source>
        <dbReference type="Pfam" id="PF13472"/>
    </source>
</evidence>
<protein>
    <submittedName>
        <fullName evidence="2">GDSL-type esterase/lipase family protein</fullName>
    </submittedName>
</protein>
<dbReference type="EMBL" id="JANFQO010000018">
    <property type="protein sequence ID" value="MCQ4166545.1"/>
    <property type="molecule type" value="Genomic_DNA"/>
</dbReference>
<keyword evidence="3" id="KW-1185">Reference proteome</keyword>
<evidence type="ECO:0000313" key="3">
    <source>
        <dbReference type="Proteomes" id="UP001165498"/>
    </source>
</evidence>
<dbReference type="Proteomes" id="UP001165498">
    <property type="component" value="Unassembled WGS sequence"/>
</dbReference>
<dbReference type="Gene3D" id="3.40.50.1110">
    <property type="entry name" value="SGNH hydrolase"/>
    <property type="match status" value="1"/>
</dbReference>
<dbReference type="SUPFAM" id="SSF52266">
    <property type="entry name" value="SGNH hydrolase"/>
    <property type="match status" value="1"/>
</dbReference>
<organism evidence="2 3">
    <name type="scientific">Tahibacter harae</name>
    <dbReference type="NCBI Taxonomy" id="2963937"/>
    <lineage>
        <taxon>Bacteria</taxon>
        <taxon>Pseudomonadati</taxon>
        <taxon>Pseudomonadota</taxon>
        <taxon>Gammaproteobacteria</taxon>
        <taxon>Lysobacterales</taxon>
        <taxon>Rhodanobacteraceae</taxon>
        <taxon>Tahibacter</taxon>
    </lineage>
</organism>